<comment type="caution">
    <text evidence="2">The sequence shown here is derived from an EMBL/GenBank/DDBJ whole genome shotgun (WGS) entry which is preliminary data.</text>
</comment>
<dbReference type="EMBL" id="JANHEB010000173">
    <property type="protein sequence ID" value="MCQ6289211.1"/>
    <property type="molecule type" value="Genomic_DNA"/>
</dbReference>
<evidence type="ECO:0000313" key="2">
    <source>
        <dbReference type="EMBL" id="MCQ6289211.1"/>
    </source>
</evidence>
<organism evidence="2 3">
    <name type="scientific">Bacillus cereus</name>
    <dbReference type="NCBI Taxonomy" id="1396"/>
    <lineage>
        <taxon>Bacteria</taxon>
        <taxon>Bacillati</taxon>
        <taxon>Bacillota</taxon>
        <taxon>Bacilli</taxon>
        <taxon>Bacillales</taxon>
        <taxon>Bacillaceae</taxon>
        <taxon>Bacillus</taxon>
        <taxon>Bacillus cereus group</taxon>
    </lineage>
</organism>
<gene>
    <name evidence="2" type="ORF">NPM19_32155</name>
</gene>
<dbReference type="Pfam" id="PF00501">
    <property type="entry name" value="AMP-binding"/>
    <property type="match status" value="1"/>
</dbReference>
<dbReference type="InterPro" id="IPR020459">
    <property type="entry name" value="AMP-binding"/>
</dbReference>
<dbReference type="GO" id="GO:0043041">
    <property type="term" value="P:amino acid activation for nonribosomal peptide biosynthetic process"/>
    <property type="evidence" value="ECO:0007669"/>
    <property type="project" value="TreeGrafter"/>
</dbReference>
<dbReference type="Gene3D" id="3.40.50.980">
    <property type="match status" value="2"/>
</dbReference>
<dbReference type="PANTHER" id="PTHR45527:SF1">
    <property type="entry name" value="FATTY ACID SYNTHASE"/>
    <property type="match status" value="1"/>
</dbReference>
<name>A0AAW5L4P1_BACCE</name>
<dbReference type="GO" id="GO:0031177">
    <property type="term" value="F:phosphopantetheine binding"/>
    <property type="evidence" value="ECO:0007669"/>
    <property type="project" value="TreeGrafter"/>
</dbReference>
<reference evidence="2" key="1">
    <citation type="submission" date="2022-07" db="EMBL/GenBank/DDBJ databases">
        <title>Identification and characterization of Bacillus thuringiensis and other Bacillus cereus group isolates from spinach by whole genome sequencing.</title>
        <authorList>
            <person name="Zao X."/>
            <person name="Zervas A."/>
            <person name="Hendriks M."/>
            <person name="Rajkovic A."/>
            <person name="Van Overbeek L."/>
            <person name="Hendriksen N.B."/>
            <person name="Uyttendaele M."/>
        </authorList>
    </citation>
    <scope>NUCLEOTIDE SEQUENCE</scope>
    <source>
        <strain evidence="2">781001F-1</strain>
    </source>
</reference>
<feature type="domain" description="AMP-dependent synthetase/ligase" evidence="1">
    <location>
        <begin position="102"/>
        <end position="428"/>
    </location>
</feature>
<dbReference type="PROSITE" id="PS00455">
    <property type="entry name" value="AMP_BINDING"/>
    <property type="match status" value="1"/>
</dbReference>
<sequence>LETTVISHQKRVGAFDMVWRMMKIQENQLQLEMDYNAALYSEQDVQTFVKRFQHIIQKVLSSSSCPLRDVDLLLPQDYVLYQQGSLAHTNPIISKTIDQLIDEYASENPTHVAMTMENQSLTYQELQVRSNQVAQALLQKGLQRQERVSILMHRGIDAVVSMIGVLKAGGTYVPIDPDFPVERIHFMLQDSESTHVITHQKTALSYLVSNQSIIVYENTAKREITENTKSEHTAQDAAYIIYTSGSTGHPKGVLISHQSVIQLIHSLQETYGLQEQQVHLQFASFIFDASVWEIYGSLLTGGRLHLLTEIERKSTDHFIAVLKKQNVQYCLVPTVFFHTLTQASSQQLKQLLSLRYIFVGGETLLPAMVRNWQTKVGLHIPVVNAYGPTEITVCATTYPVTQLLQEEQTYIPIGKPLPHIKIYVLNEQGTL</sequence>
<dbReference type="PRINTS" id="PR00154">
    <property type="entry name" value="AMPBINDING"/>
</dbReference>
<proteinExistence type="predicted"/>
<evidence type="ECO:0000259" key="1">
    <source>
        <dbReference type="Pfam" id="PF00501"/>
    </source>
</evidence>
<dbReference type="GO" id="GO:0044550">
    <property type="term" value="P:secondary metabolite biosynthetic process"/>
    <property type="evidence" value="ECO:0007669"/>
    <property type="project" value="TreeGrafter"/>
</dbReference>
<dbReference type="Proteomes" id="UP001204643">
    <property type="component" value="Unassembled WGS sequence"/>
</dbReference>
<accession>A0AAW5L4P1</accession>
<feature type="non-terminal residue" evidence="2">
    <location>
        <position position="431"/>
    </location>
</feature>
<dbReference type="Gene3D" id="3.30.559.30">
    <property type="entry name" value="Nonribosomal peptide synthetase, condensation domain"/>
    <property type="match status" value="1"/>
</dbReference>
<dbReference type="GO" id="GO:0005737">
    <property type="term" value="C:cytoplasm"/>
    <property type="evidence" value="ECO:0007669"/>
    <property type="project" value="TreeGrafter"/>
</dbReference>
<evidence type="ECO:0000313" key="3">
    <source>
        <dbReference type="Proteomes" id="UP001204643"/>
    </source>
</evidence>
<dbReference type="InterPro" id="IPR020845">
    <property type="entry name" value="AMP-binding_CS"/>
</dbReference>
<dbReference type="FunFam" id="3.40.50.980:FF:000001">
    <property type="entry name" value="Non-ribosomal peptide synthetase"/>
    <property type="match status" value="1"/>
</dbReference>
<protein>
    <submittedName>
        <fullName evidence="2">AMP-binding protein</fullName>
    </submittedName>
</protein>
<dbReference type="InterPro" id="IPR000873">
    <property type="entry name" value="AMP-dep_synth/lig_dom"/>
</dbReference>
<dbReference type="SUPFAM" id="SSF56801">
    <property type="entry name" value="Acetyl-CoA synthetase-like"/>
    <property type="match status" value="1"/>
</dbReference>
<feature type="non-terminal residue" evidence="2">
    <location>
        <position position="1"/>
    </location>
</feature>
<dbReference type="RefSeq" id="WP_256425606.1">
    <property type="nucleotide sequence ID" value="NZ_JANHDY010000220.1"/>
</dbReference>
<dbReference type="PANTHER" id="PTHR45527">
    <property type="entry name" value="NONRIBOSOMAL PEPTIDE SYNTHETASE"/>
    <property type="match status" value="1"/>
</dbReference>
<dbReference type="AlphaFoldDB" id="A0AAW5L4P1"/>